<dbReference type="EMBL" id="JARVII010000003">
    <property type="protein sequence ID" value="MDG9698684.1"/>
    <property type="molecule type" value="Genomic_DNA"/>
</dbReference>
<proteinExistence type="predicted"/>
<organism evidence="1 2">
    <name type="scientific">Ottowia cancrivicina</name>
    <dbReference type="NCBI Taxonomy" id="3040346"/>
    <lineage>
        <taxon>Bacteria</taxon>
        <taxon>Pseudomonadati</taxon>
        <taxon>Pseudomonadota</taxon>
        <taxon>Betaproteobacteria</taxon>
        <taxon>Burkholderiales</taxon>
        <taxon>Comamonadaceae</taxon>
        <taxon>Ottowia</taxon>
    </lineage>
</organism>
<reference evidence="1 2" key="1">
    <citation type="submission" date="2023-04" db="EMBL/GenBank/DDBJ databases">
        <title>Ottowia paracancer sp. nov., isolated from human stomach.</title>
        <authorList>
            <person name="Song Y."/>
        </authorList>
    </citation>
    <scope>NUCLEOTIDE SEQUENCE [LARGE SCALE GENOMIC DNA]</scope>
    <source>
        <strain evidence="1 2">10c7w1</strain>
    </source>
</reference>
<keyword evidence="2" id="KW-1185">Reference proteome</keyword>
<protein>
    <submittedName>
        <fullName evidence="1">Uncharacterized protein</fullName>
    </submittedName>
</protein>
<sequence>MQHLIIPGAGYKQSRAAPESGCARAALLLRSGFVHFFSHGLGALTQGVLAGKQKGPGRPFLLLP</sequence>
<evidence type="ECO:0000313" key="2">
    <source>
        <dbReference type="Proteomes" id="UP001237156"/>
    </source>
</evidence>
<dbReference type="Proteomes" id="UP001237156">
    <property type="component" value="Unassembled WGS sequence"/>
</dbReference>
<gene>
    <name evidence="1" type="ORF">QB898_02940</name>
</gene>
<comment type="caution">
    <text evidence="1">The sequence shown here is derived from an EMBL/GenBank/DDBJ whole genome shotgun (WGS) entry which is preliminary data.</text>
</comment>
<name>A0AAW6REX6_9BURK</name>
<dbReference type="AlphaFoldDB" id="A0AAW6REX6"/>
<accession>A0AAW6REX6</accession>
<evidence type="ECO:0000313" key="1">
    <source>
        <dbReference type="EMBL" id="MDG9698684.1"/>
    </source>
</evidence>